<comment type="caution">
    <text evidence="3">The sequence shown here is derived from an EMBL/GenBank/DDBJ whole genome shotgun (WGS) entry which is preliminary data.</text>
</comment>
<evidence type="ECO:0000313" key="4">
    <source>
        <dbReference type="Proteomes" id="UP000054937"/>
    </source>
</evidence>
<dbReference type="Proteomes" id="UP000054937">
    <property type="component" value="Unassembled WGS sequence"/>
</dbReference>
<evidence type="ECO:0000256" key="1">
    <source>
        <dbReference type="SAM" id="Coils"/>
    </source>
</evidence>
<keyword evidence="4" id="KW-1185">Reference proteome</keyword>
<feature type="region of interest" description="Disordered" evidence="2">
    <location>
        <begin position="53"/>
        <end position="73"/>
    </location>
</feature>
<gene>
    <name evidence="3" type="ORF">PPERSA_02304</name>
</gene>
<organism evidence="3 4">
    <name type="scientific">Pseudocohnilembus persalinus</name>
    <name type="common">Ciliate</name>
    <dbReference type="NCBI Taxonomy" id="266149"/>
    <lineage>
        <taxon>Eukaryota</taxon>
        <taxon>Sar</taxon>
        <taxon>Alveolata</taxon>
        <taxon>Ciliophora</taxon>
        <taxon>Intramacronucleata</taxon>
        <taxon>Oligohymenophorea</taxon>
        <taxon>Scuticociliatia</taxon>
        <taxon>Philasterida</taxon>
        <taxon>Pseudocohnilembidae</taxon>
        <taxon>Pseudocohnilembus</taxon>
    </lineage>
</organism>
<accession>A0A0V0QTW3</accession>
<feature type="compositionally biased region" description="Polar residues" evidence="2">
    <location>
        <begin position="59"/>
        <end position="73"/>
    </location>
</feature>
<evidence type="ECO:0000313" key="3">
    <source>
        <dbReference type="EMBL" id="KRX05772.1"/>
    </source>
</evidence>
<feature type="compositionally biased region" description="Polar residues" evidence="2">
    <location>
        <begin position="90"/>
        <end position="104"/>
    </location>
</feature>
<protein>
    <submittedName>
        <fullName evidence="3">Uncharacterized protein</fullName>
    </submittedName>
</protein>
<reference evidence="3 4" key="1">
    <citation type="journal article" date="2015" name="Sci. Rep.">
        <title>Genome of the facultative scuticociliatosis pathogen Pseudocohnilembus persalinus provides insight into its virulence through horizontal gene transfer.</title>
        <authorList>
            <person name="Xiong J."/>
            <person name="Wang G."/>
            <person name="Cheng J."/>
            <person name="Tian M."/>
            <person name="Pan X."/>
            <person name="Warren A."/>
            <person name="Jiang C."/>
            <person name="Yuan D."/>
            <person name="Miao W."/>
        </authorList>
    </citation>
    <scope>NUCLEOTIDE SEQUENCE [LARGE SCALE GENOMIC DNA]</scope>
    <source>
        <strain evidence="3">36N120E</strain>
    </source>
</reference>
<name>A0A0V0QTW3_PSEPJ</name>
<feature type="coiled-coil region" evidence="1">
    <location>
        <begin position="264"/>
        <end position="326"/>
    </location>
</feature>
<dbReference type="InParanoid" id="A0A0V0QTW3"/>
<proteinExistence type="predicted"/>
<dbReference type="AlphaFoldDB" id="A0A0V0QTW3"/>
<feature type="coiled-coil region" evidence="1">
    <location>
        <begin position="355"/>
        <end position="559"/>
    </location>
</feature>
<sequence>MSSEQGISKTENNFLKSNQNNNQKIYYQQQFSQAIQQQNQQQNQPIATPKSINAVYSPRSGSPSYQQLKNSIQQSKPEIKFQITSSNTNIQSQEKLGGSPSSIINKNNQDYQNNNLNQNFSNFSNKVKTQVQGNSSNDIQGNSISQCNNVQNAKNFIQNGSHSPRSQFSNKLNINNVSIHSHSTLNSPNIPPSPKQHLGNQISNDYLLGDSQISTHYNNGTRERSISPYLSNINQVKRGKTPLEIDNYKLRNENELQKQQVSILNYEINKKDQLEEQVKKLQEILKYEDKTKNDLDKQIFEKTKEIMQYESQKQQFLETIDQISNQLKDGDMNLQQTVQNYNKNKDYIKILLKQVDDLKQTTRENEARINLLTNQLDISFNNQKENEKRHLQQIKLQQNEINALEEKLQNLQIEKEKEHQEFVTINYNLSQAKSNQNIEKTKLQMDYDNLKTKFSILEQNYNQLKGLEEENEKLKDEILQTNYKLLKPNGYSEQVKNLQNDISKIKVINDSLMEQNQQLRKEIVVYKNEHKDCFTKEEYEIVALENSQLQHELRQIQAKQNSSYQFQKSNHDMLLK</sequence>
<keyword evidence="1" id="KW-0175">Coiled coil</keyword>
<feature type="region of interest" description="Disordered" evidence="2">
    <location>
        <begin position="90"/>
        <end position="113"/>
    </location>
</feature>
<dbReference type="EMBL" id="LDAU01000104">
    <property type="protein sequence ID" value="KRX05772.1"/>
    <property type="molecule type" value="Genomic_DNA"/>
</dbReference>
<evidence type="ECO:0000256" key="2">
    <source>
        <dbReference type="SAM" id="MobiDB-lite"/>
    </source>
</evidence>